<dbReference type="Pfam" id="PF01417">
    <property type="entry name" value="ENTH"/>
    <property type="match status" value="1"/>
</dbReference>
<dbReference type="Proteomes" id="UP000541610">
    <property type="component" value="Unassembled WGS sequence"/>
</dbReference>
<evidence type="ECO:0000259" key="2">
    <source>
        <dbReference type="Pfam" id="PF01417"/>
    </source>
</evidence>
<dbReference type="Gene3D" id="1.25.40.90">
    <property type="match status" value="1"/>
</dbReference>
<feature type="region of interest" description="Disordered" evidence="1">
    <location>
        <begin position="308"/>
        <end position="340"/>
    </location>
</feature>
<evidence type="ECO:0000313" key="3">
    <source>
        <dbReference type="EMBL" id="KAF4691596.1"/>
    </source>
</evidence>
<protein>
    <recommendedName>
        <fullName evidence="2">ENTH domain-containing protein</fullName>
    </recommendedName>
</protein>
<feature type="region of interest" description="Disordered" evidence="1">
    <location>
        <begin position="191"/>
        <end position="225"/>
    </location>
</feature>
<feature type="compositionally biased region" description="Low complexity" evidence="1">
    <location>
        <begin position="202"/>
        <end position="219"/>
    </location>
</feature>
<dbReference type="SUPFAM" id="SSF48464">
    <property type="entry name" value="ENTH/VHS domain"/>
    <property type="match status" value="1"/>
</dbReference>
<organism evidence="3 4">
    <name type="scientific">Perkinsus olseni</name>
    <name type="common">Perkinsus atlanticus</name>
    <dbReference type="NCBI Taxonomy" id="32597"/>
    <lineage>
        <taxon>Eukaryota</taxon>
        <taxon>Sar</taxon>
        <taxon>Alveolata</taxon>
        <taxon>Perkinsozoa</taxon>
        <taxon>Perkinsea</taxon>
        <taxon>Perkinsida</taxon>
        <taxon>Perkinsidae</taxon>
        <taxon>Perkinsus</taxon>
    </lineage>
</organism>
<feature type="compositionally biased region" description="Low complexity" evidence="1">
    <location>
        <begin position="279"/>
        <end position="288"/>
    </location>
</feature>
<proteinExistence type="predicted"/>
<sequence>MPTGATRPSRGFSDTVADILRPVARVISTADKTDINSDAEETAEVVRRLTSCEDHMGFLEGIGSLKMKDDLEKICRASYEGRRSREALMEQLAWGLSRSASWRESYSSLLVLEALASTGSKELWKECSVGAHFDVTQRLVLFGHFTSKEDPRVTRMIRAKASEVRDLVTDRYRAAEESIRKYGSPRLIPAPKRNGFYRGRGASPASSSSSSSVSECSPVGARTRKGYSSLPVSSAVRPHRNGIAAVATNGGPPIASKPLQDGFIQGFARPAFTIDTSESEGSCSPASSRPGRSADLLDIRSHNEMAKCPAGTPPSSHTCSSATATTTSAATSSGSLVDLL</sequence>
<comment type="caution">
    <text evidence="3">The sequence shown here is derived from an EMBL/GenBank/DDBJ whole genome shotgun (WGS) entry which is preliminary data.</text>
</comment>
<gene>
    <name evidence="3" type="ORF">FOZ60_015175</name>
</gene>
<evidence type="ECO:0000313" key="4">
    <source>
        <dbReference type="Proteomes" id="UP000541610"/>
    </source>
</evidence>
<name>A0A7J6P775_PEROL</name>
<dbReference type="AlphaFoldDB" id="A0A7J6P775"/>
<feature type="compositionally biased region" description="Low complexity" evidence="1">
    <location>
        <begin position="313"/>
        <end position="333"/>
    </location>
</feature>
<dbReference type="InterPro" id="IPR008942">
    <property type="entry name" value="ENTH_VHS"/>
</dbReference>
<accession>A0A7J6P775</accession>
<dbReference type="EMBL" id="JABANP010000075">
    <property type="protein sequence ID" value="KAF4691596.1"/>
    <property type="molecule type" value="Genomic_DNA"/>
</dbReference>
<reference evidence="3 4" key="1">
    <citation type="submission" date="2020-04" db="EMBL/GenBank/DDBJ databases">
        <title>Perkinsus olseni comparative genomics.</title>
        <authorList>
            <person name="Bogema D.R."/>
        </authorList>
    </citation>
    <scope>NUCLEOTIDE SEQUENCE [LARGE SCALE GENOMIC DNA]</scope>
    <source>
        <strain evidence="3">00978-12</strain>
    </source>
</reference>
<feature type="domain" description="ENTH" evidence="2">
    <location>
        <begin position="68"/>
        <end position="171"/>
    </location>
</feature>
<evidence type="ECO:0000256" key="1">
    <source>
        <dbReference type="SAM" id="MobiDB-lite"/>
    </source>
</evidence>
<dbReference type="OrthoDB" id="436624at2759"/>
<feature type="region of interest" description="Disordered" evidence="1">
    <location>
        <begin position="275"/>
        <end position="294"/>
    </location>
</feature>
<dbReference type="InterPro" id="IPR013809">
    <property type="entry name" value="ENTH"/>
</dbReference>